<dbReference type="Pfam" id="PF00732">
    <property type="entry name" value="GMC_oxred_N"/>
    <property type="match status" value="1"/>
</dbReference>
<comment type="pathway">
    <text evidence="6 8">Amine and polyamine biosynthesis; betaine biosynthesis via choline pathway; betaine aldehyde from choline (cytochrome c reductase route): step 1/1.</text>
</comment>
<dbReference type="EC" id="1.2.1.8" evidence="6"/>
<evidence type="ECO:0000256" key="6">
    <source>
        <dbReference type="HAMAP-Rule" id="MF_00750"/>
    </source>
</evidence>
<dbReference type="GO" id="GO:0016020">
    <property type="term" value="C:membrane"/>
    <property type="evidence" value="ECO:0007669"/>
    <property type="project" value="TreeGrafter"/>
</dbReference>
<proteinExistence type="inferred from homology"/>
<dbReference type="Gene3D" id="3.30.560.10">
    <property type="entry name" value="Glucose Oxidase, domain 3"/>
    <property type="match status" value="1"/>
</dbReference>
<dbReference type="OrthoDB" id="9785276at2"/>
<keyword evidence="5 6" id="KW-0560">Oxidoreductase</keyword>
<keyword evidence="4 6" id="KW-0274">FAD</keyword>
<dbReference type="GO" id="GO:0019285">
    <property type="term" value="P:glycine betaine biosynthetic process from choline"/>
    <property type="evidence" value="ECO:0007669"/>
    <property type="project" value="UniProtKB-UniRule"/>
</dbReference>
<protein>
    <recommendedName>
        <fullName evidence="6">Oxygen-dependent choline dehydrogenase</fullName>
        <shortName evidence="6">CDH</shortName>
        <shortName evidence="6">CHD</shortName>
        <ecNumber evidence="6">1.1.99.1</ecNumber>
    </recommendedName>
    <alternativeName>
        <fullName evidence="6">Betaine aldehyde dehydrogenase</fullName>
        <shortName evidence="6">BADH</shortName>
        <ecNumber evidence="6">1.2.1.8</ecNumber>
    </alternativeName>
</protein>
<comment type="catalytic activity">
    <reaction evidence="6">
        <text>betaine aldehyde + NAD(+) + H2O = glycine betaine + NADH + 2 H(+)</text>
        <dbReference type="Rhea" id="RHEA:15305"/>
        <dbReference type="ChEBI" id="CHEBI:15377"/>
        <dbReference type="ChEBI" id="CHEBI:15378"/>
        <dbReference type="ChEBI" id="CHEBI:15710"/>
        <dbReference type="ChEBI" id="CHEBI:17750"/>
        <dbReference type="ChEBI" id="CHEBI:57540"/>
        <dbReference type="ChEBI" id="CHEBI:57945"/>
        <dbReference type="EC" id="1.2.1.8"/>
    </reaction>
</comment>
<keyword evidence="6" id="KW-0520">NAD</keyword>
<comment type="similarity">
    <text evidence="2 6 7">Belongs to the GMC oxidoreductase family.</text>
</comment>
<evidence type="ECO:0000256" key="2">
    <source>
        <dbReference type="ARBA" id="ARBA00010790"/>
    </source>
</evidence>
<dbReference type="PROSITE" id="PS00624">
    <property type="entry name" value="GMC_OXRED_2"/>
    <property type="match status" value="1"/>
</dbReference>
<dbReference type="HAMAP" id="MF_00750">
    <property type="entry name" value="Choline_dehydrogen"/>
    <property type="match status" value="1"/>
</dbReference>
<evidence type="ECO:0000313" key="11">
    <source>
        <dbReference type="EMBL" id="EWY42663.1"/>
    </source>
</evidence>
<dbReference type="UniPathway" id="UPA00529">
    <property type="reaction ID" value="UER00385"/>
</dbReference>
<gene>
    <name evidence="6" type="primary">betA</name>
    <name evidence="11" type="ORF">N825_01995</name>
</gene>
<feature type="domain" description="Glucose-methanol-choline oxidoreductase N-terminal" evidence="10">
    <location>
        <begin position="261"/>
        <end position="275"/>
    </location>
</feature>
<evidence type="ECO:0000256" key="5">
    <source>
        <dbReference type="ARBA" id="ARBA00023002"/>
    </source>
</evidence>
<accession>W9HFL2</accession>
<sequence>MPEIKEFDYIIVGAGSAGNVLAARLTEDEGVSVLLLEAGGPDHRMDFRTQMPAALAFPLQGKRYNWAYLTEPEPHMDNRRMECGRGKGLGGSSLINGMCYIRGNALDFDTWRDQFDLDGWGYRDCLPYFRKAESRDIGPNEYHGGDGPVSVATPKTHNNPLYHAMIEAGVQAGYPRTDDLNGYQQEGFGPMDRTVTPEGRRASTARGYLDMAKGRPGLTIGTHALSDRVLFDGKRAVGVAYLRNGKPVTARARREVLVCAGAIASPALLQRSGLGPAALLRELDVPLVAEIPGVGANLQDHLEMYLQYECTQPVSLYPALKWWNQPAIGAEWLFMGTGTGASNQFEAGGFIRSDPSFAWPNIQYHFLPVAINYNGTNAVDAHGFQAHVGSMRSPSRGRIHAKSRDPREAPSILFNYMSTEQDWREFRDAIRITREIISQPALDPYRGREISPGLQCQSDAELDAFIRHHGETAYHPSCSCRMGTDDMAVVDGEGRVHGVEALRVIDASIMPQITTGNLNAPTIMMAEKLADVIRGRMPLPQADVPYHVAGDLPVRRAPANRDAPSSYRTAGWAAERTAGWAAGRTAG</sequence>
<dbReference type="PIRSF" id="PIRSF000137">
    <property type="entry name" value="Alcohol_oxidase"/>
    <property type="match status" value="1"/>
</dbReference>
<dbReference type="GO" id="GO:0008812">
    <property type="term" value="F:choline dehydrogenase activity"/>
    <property type="evidence" value="ECO:0007669"/>
    <property type="project" value="UniProtKB-UniRule"/>
</dbReference>
<dbReference type="GO" id="GO:0050660">
    <property type="term" value="F:flavin adenine dinucleotide binding"/>
    <property type="evidence" value="ECO:0007669"/>
    <property type="project" value="InterPro"/>
</dbReference>
<comment type="cofactor">
    <cofactor evidence="1 6">
        <name>FAD</name>
        <dbReference type="ChEBI" id="CHEBI:57692"/>
    </cofactor>
</comment>
<dbReference type="GO" id="GO:0008802">
    <property type="term" value="F:betaine-aldehyde dehydrogenase (NAD+) activity"/>
    <property type="evidence" value="ECO:0007669"/>
    <property type="project" value="UniProtKB-EC"/>
</dbReference>
<dbReference type="InterPro" id="IPR012132">
    <property type="entry name" value="GMC_OxRdtase"/>
</dbReference>
<dbReference type="InterPro" id="IPR007867">
    <property type="entry name" value="GMC_OxRtase_C"/>
</dbReference>
<dbReference type="EC" id="1.1.99.1" evidence="6"/>
<name>W9HFL2_9PROT</name>
<reference evidence="11 12" key="1">
    <citation type="submission" date="2013-08" db="EMBL/GenBank/DDBJ databases">
        <title>The genome sequence of Skermanella stibiiresistens.</title>
        <authorList>
            <person name="Zhu W."/>
            <person name="Wang G."/>
        </authorList>
    </citation>
    <scope>NUCLEOTIDE SEQUENCE [LARGE SCALE GENOMIC DNA]</scope>
    <source>
        <strain evidence="11 12">SB22</strain>
    </source>
</reference>
<dbReference type="InterPro" id="IPR000172">
    <property type="entry name" value="GMC_OxRdtase_N"/>
</dbReference>
<comment type="caution">
    <text evidence="11">The sequence shown here is derived from an EMBL/GenBank/DDBJ whole genome shotgun (WGS) entry which is preliminary data.</text>
</comment>
<dbReference type="PROSITE" id="PS00623">
    <property type="entry name" value="GMC_OXRED_1"/>
    <property type="match status" value="1"/>
</dbReference>
<dbReference type="STRING" id="1385369.N825_01995"/>
<comment type="catalytic activity">
    <reaction evidence="6 8">
        <text>choline + A = betaine aldehyde + AH2</text>
        <dbReference type="Rhea" id="RHEA:17433"/>
        <dbReference type="ChEBI" id="CHEBI:13193"/>
        <dbReference type="ChEBI" id="CHEBI:15354"/>
        <dbReference type="ChEBI" id="CHEBI:15710"/>
        <dbReference type="ChEBI" id="CHEBI:17499"/>
        <dbReference type="EC" id="1.1.99.1"/>
    </reaction>
</comment>
<keyword evidence="12" id="KW-1185">Reference proteome</keyword>
<dbReference type="Pfam" id="PF05199">
    <property type="entry name" value="GMC_oxred_C"/>
    <property type="match status" value="1"/>
</dbReference>
<evidence type="ECO:0000259" key="10">
    <source>
        <dbReference type="PROSITE" id="PS00624"/>
    </source>
</evidence>
<evidence type="ECO:0000256" key="1">
    <source>
        <dbReference type="ARBA" id="ARBA00001974"/>
    </source>
</evidence>
<dbReference type="EMBL" id="AVFL01000001">
    <property type="protein sequence ID" value="EWY42663.1"/>
    <property type="molecule type" value="Genomic_DNA"/>
</dbReference>
<evidence type="ECO:0000256" key="3">
    <source>
        <dbReference type="ARBA" id="ARBA00022630"/>
    </source>
</evidence>
<organism evidence="11 12">
    <name type="scientific">Skermanella stibiiresistens SB22</name>
    <dbReference type="NCBI Taxonomy" id="1385369"/>
    <lineage>
        <taxon>Bacteria</taxon>
        <taxon>Pseudomonadati</taxon>
        <taxon>Pseudomonadota</taxon>
        <taxon>Alphaproteobacteria</taxon>
        <taxon>Rhodospirillales</taxon>
        <taxon>Azospirillaceae</taxon>
        <taxon>Skermanella</taxon>
    </lineage>
</organism>
<evidence type="ECO:0000256" key="4">
    <source>
        <dbReference type="ARBA" id="ARBA00022827"/>
    </source>
</evidence>
<dbReference type="InterPro" id="IPR011533">
    <property type="entry name" value="BetA"/>
</dbReference>
<dbReference type="Proteomes" id="UP000019486">
    <property type="component" value="Unassembled WGS sequence"/>
</dbReference>
<comment type="function">
    <text evidence="6">Involved in the biosynthesis of the osmoprotectant glycine betaine. Catalyzes the oxidation of choline to betaine aldehyde and betaine aldehyde to glycine betaine at the same rate.</text>
</comment>
<dbReference type="Gene3D" id="3.50.50.60">
    <property type="entry name" value="FAD/NAD(P)-binding domain"/>
    <property type="match status" value="1"/>
</dbReference>
<feature type="active site" description="Proton acceptor" evidence="6">
    <location>
        <position position="475"/>
    </location>
</feature>
<evidence type="ECO:0000256" key="8">
    <source>
        <dbReference type="RuleBase" id="RU003969"/>
    </source>
</evidence>
<evidence type="ECO:0000259" key="9">
    <source>
        <dbReference type="PROSITE" id="PS00623"/>
    </source>
</evidence>
<dbReference type="RefSeq" id="WP_051511403.1">
    <property type="nucleotide sequence ID" value="NZ_AVFL01000001.1"/>
</dbReference>
<dbReference type="SUPFAM" id="SSF54373">
    <property type="entry name" value="FAD-linked reductases, C-terminal domain"/>
    <property type="match status" value="1"/>
</dbReference>
<dbReference type="InterPro" id="IPR036188">
    <property type="entry name" value="FAD/NAD-bd_sf"/>
</dbReference>
<dbReference type="NCBIfam" id="TIGR01810">
    <property type="entry name" value="betA"/>
    <property type="match status" value="1"/>
</dbReference>
<dbReference type="PATRIC" id="fig|1385369.3.peg.389"/>
<evidence type="ECO:0000313" key="12">
    <source>
        <dbReference type="Proteomes" id="UP000019486"/>
    </source>
</evidence>
<dbReference type="NCBIfam" id="NF002550">
    <property type="entry name" value="PRK02106.1"/>
    <property type="match status" value="1"/>
</dbReference>
<evidence type="ECO:0000256" key="7">
    <source>
        <dbReference type="RuleBase" id="RU003968"/>
    </source>
</evidence>
<keyword evidence="3 6" id="KW-0285">Flavoprotein</keyword>
<feature type="binding site" evidence="6">
    <location>
        <begin position="8"/>
        <end position="37"/>
    </location>
    <ligand>
        <name>FAD</name>
        <dbReference type="ChEBI" id="CHEBI:57692"/>
    </ligand>
</feature>
<dbReference type="PANTHER" id="PTHR11552">
    <property type="entry name" value="GLUCOSE-METHANOL-CHOLINE GMC OXIDOREDUCTASE"/>
    <property type="match status" value="1"/>
</dbReference>
<dbReference type="SUPFAM" id="SSF51905">
    <property type="entry name" value="FAD/NAD(P)-binding domain"/>
    <property type="match status" value="1"/>
</dbReference>
<dbReference type="AlphaFoldDB" id="W9HFL2"/>
<feature type="domain" description="Glucose-methanol-choline oxidoreductase N-terminal" evidence="9">
    <location>
        <begin position="86"/>
        <end position="109"/>
    </location>
</feature>
<dbReference type="PANTHER" id="PTHR11552:SF147">
    <property type="entry name" value="CHOLINE DEHYDROGENASE, MITOCHONDRIAL"/>
    <property type="match status" value="1"/>
</dbReference>